<name>K1S584_9ZZZZ</name>
<evidence type="ECO:0000313" key="1">
    <source>
        <dbReference type="EMBL" id="EKC50619.1"/>
    </source>
</evidence>
<dbReference type="AlphaFoldDB" id="K1S584"/>
<reference evidence="1" key="1">
    <citation type="journal article" date="2013" name="Environ. Microbiol.">
        <title>Microbiota from the distal guts of lean and obese adolescents exhibit partial functional redundancy besides clear differences in community structure.</title>
        <authorList>
            <person name="Ferrer M."/>
            <person name="Ruiz A."/>
            <person name="Lanza F."/>
            <person name="Haange S.B."/>
            <person name="Oberbach A."/>
            <person name="Till H."/>
            <person name="Bargiela R."/>
            <person name="Campoy C."/>
            <person name="Segura M.T."/>
            <person name="Richter M."/>
            <person name="von Bergen M."/>
            <person name="Seifert J."/>
            <person name="Suarez A."/>
        </authorList>
    </citation>
    <scope>NUCLEOTIDE SEQUENCE</scope>
</reference>
<comment type="caution">
    <text evidence="1">The sequence shown here is derived from an EMBL/GenBank/DDBJ whole genome shotgun (WGS) entry which is preliminary data.</text>
</comment>
<sequence length="85" mass="9831">AGSASGSKFYKLATTKQYYIAERSNTQIPTFSTIDFSENSLVLRTYDYNGNKYADDYTLYKTSDNLSMKDLIAQAKNIQKRWLHR</sequence>
<proteinExistence type="predicted"/>
<dbReference type="EMBL" id="AJWZ01009674">
    <property type="protein sequence ID" value="EKC50619.1"/>
    <property type="molecule type" value="Genomic_DNA"/>
</dbReference>
<protein>
    <submittedName>
        <fullName evidence="1">Uncharacterized protein</fullName>
    </submittedName>
</protein>
<gene>
    <name evidence="1" type="ORF">OBE_14045</name>
</gene>
<feature type="non-terminal residue" evidence="1">
    <location>
        <position position="1"/>
    </location>
</feature>
<accession>K1S584</accession>
<organism evidence="1">
    <name type="scientific">human gut metagenome</name>
    <dbReference type="NCBI Taxonomy" id="408170"/>
    <lineage>
        <taxon>unclassified sequences</taxon>
        <taxon>metagenomes</taxon>
        <taxon>organismal metagenomes</taxon>
    </lineage>
</organism>